<dbReference type="Gene3D" id="3.30.465.10">
    <property type="match status" value="1"/>
</dbReference>
<protein>
    <submittedName>
        <fullName evidence="5">D-arabinono-1,4-lactone oxidase</fullName>
    </submittedName>
</protein>
<dbReference type="InterPro" id="IPR016164">
    <property type="entry name" value="FAD-linked_Oxase-like_C"/>
</dbReference>
<dbReference type="InterPro" id="IPR016167">
    <property type="entry name" value="FAD-bd_PCMH_sub1"/>
</dbReference>
<dbReference type="Gene3D" id="3.30.43.10">
    <property type="entry name" value="Uridine Diphospho-n-acetylenolpyruvylglucosamine Reductase, domain 2"/>
    <property type="match status" value="1"/>
</dbReference>
<dbReference type="InterPro" id="IPR006094">
    <property type="entry name" value="Oxid_FAD_bind_N"/>
</dbReference>
<feature type="domain" description="FAD-binding PCMH-type" evidence="4">
    <location>
        <begin position="14"/>
        <end position="184"/>
    </location>
</feature>
<dbReference type="InterPro" id="IPR010031">
    <property type="entry name" value="FAD_lactone_oxidase-like"/>
</dbReference>
<dbReference type="PANTHER" id="PTHR43762:SF1">
    <property type="entry name" value="D-ARABINONO-1,4-LACTONE OXIDASE"/>
    <property type="match status" value="1"/>
</dbReference>
<dbReference type="PIRSF" id="PIRSF000136">
    <property type="entry name" value="LGO_GLO"/>
    <property type="match status" value="1"/>
</dbReference>
<dbReference type="InterPro" id="IPR016171">
    <property type="entry name" value="Vanillyl_alc_oxidase_C-sub2"/>
</dbReference>
<evidence type="ECO:0000313" key="6">
    <source>
        <dbReference type="Proteomes" id="UP001597453"/>
    </source>
</evidence>
<dbReference type="EMBL" id="JBHUNF010000001">
    <property type="protein sequence ID" value="MFD2674229.1"/>
    <property type="molecule type" value="Genomic_DNA"/>
</dbReference>
<dbReference type="Proteomes" id="UP001597453">
    <property type="component" value="Unassembled WGS sequence"/>
</dbReference>
<dbReference type="InterPro" id="IPR007173">
    <property type="entry name" value="ALO_C"/>
</dbReference>
<keyword evidence="6" id="KW-1185">Reference proteome</keyword>
<dbReference type="SUPFAM" id="SSF56176">
    <property type="entry name" value="FAD-binding/transporter-associated domain-like"/>
    <property type="match status" value="1"/>
</dbReference>
<dbReference type="RefSeq" id="WP_066057625.1">
    <property type="nucleotide sequence ID" value="NZ_JBHUNF010000001.1"/>
</dbReference>
<evidence type="ECO:0000256" key="2">
    <source>
        <dbReference type="ARBA" id="ARBA00022827"/>
    </source>
</evidence>
<dbReference type="SUPFAM" id="SSF55103">
    <property type="entry name" value="FAD-linked oxidases, C-terminal domain"/>
    <property type="match status" value="1"/>
</dbReference>
<keyword evidence="2" id="KW-0274">FAD</keyword>
<keyword evidence="1" id="KW-0285">Flavoprotein</keyword>
<dbReference type="InterPro" id="IPR016166">
    <property type="entry name" value="FAD-bd_PCMH"/>
</dbReference>
<dbReference type="Pfam" id="PF04030">
    <property type="entry name" value="ALO"/>
    <property type="match status" value="1"/>
</dbReference>
<dbReference type="InterPro" id="IPR036318">
    <property type="entry name" value="FAD-bd_PCMH-like_sf"/>
</dbReference>
<proteinExistence type="predicted"/>
<dbReference type="Gene3D" id="3.30.70.2520">
    <property type="match status" value="1"/>
</dbReference>
<dbReference type="Gene3D" id="1.10.45.10">
    <property type="entry name" value="Vanillyl-alcohol Oxidase, Chain A, domain 4"/>
    <property type="match status" value="1"/>
</dbReference>
<dbReference type="PANTHER" id="PTHR43762">
    <property type="entry name" value="L-GULONOLACTONE OXIDASE"/>
    <property type="match status" value="1"/>
</dbReference>
<sequence length="445" mass="49389">MPGTYQFQNWSGAVTVAPKRYVQPATQDELDFVLAAATSAHLPVRVVGAGHSFTPVAATDGVLINLDRLSGIISVDRAQQRVRFHAGTRLRDVPDLLAPYGLALANQGDVNPQSIAGAVSTGTHGTGLGYTGFAGMVTGLTLLLANGTLRRLSATEHPEQFNLARLSLGAVGIITEVELQCTSAFDLIAQESVEDFWEMVTTFAERSRRHDHVEFFWFPYTSQVMAKTNTRIAPDARADWSGTREPAPRSHAGRFISEELLDNGVFHLSCRLSTAAPRLTRALNRAATTLGSQRCYRGRAHEVFVSPRRVRFNEMEYAVPLEALVDVMQDIKRAFKRHGWPIGFPIEVRATAADDVPLSTAYGRESAYIAVHRYIRQDYESYFAAMESIFVAHGGRPHWGKMHTRTATELTELYPRFTDFTELRRELDPQGVFATPYLDDLFGGR</sequence>
<evidence type="ECO:0000256" key="3">
    <source>
        <dbReference type="ARBA" id="ARBA00023002"/>
    </source>
</evidence>
<gene>
    <name evidence="5" type="ORF">ACFSUQ_02795</name>
</gene>
<dbReference type="Pfam" id="PF01565">
    <property type="entry name" value="FAD_binding_4"/>
    <property type="match status" value="1"/>
</dbReference>
<evidence type="ECO:0000259" key="4">
    <source>
        <dbReference type="PROSITE" id="PS51387"/>
    </source>
</evidence>
<accession>A0ABW5RI93</accession>
<dbReference type="NCBIfam" id="TIGR01679">
    <property type="entry name" value="bact_FAD_ox"/>
    <property type="match status" value="1"/>
</dbReference>
<keyword evidence="3" id="KW-0560">Oxidoreductase</keyword>
<dbReference type="InterPro" id="IPR016169">
    <property type="entry name" value="FAD-bd_PCMH_sub2"/>
</dbReference>
<comment type="caution">
    <text evidence="5">The sequence shown here is derived from an EMBL/GenBank/DDBJ whole genome shotgun (WGS) entry which is preliminary data.</text>
</comment>
<evidence type="ECO:0000313" key="5">
    <source>
        <dbReference type="EMBL" id="MFD2674229.1"/>
    </source>
</evidence>
<organism evidence="5 6">
    <name type="scientific">Gulosibacter bifidus</name>
    <dbReference type="NCBI Taxonomy" id="272239"/>
    <lineage>
        <taxon>Bacteria</taxon>
        <taxon>Bacillati</taxon>
        <taxon>Actinomycetota</taxon>
        <taxon>Actinomycetes</taxon>
        <taxon>Micrococcales</taxon>
        <taxon>Microbacteriaceae</taxon>
        <taxon>Gulosibacter</taxon>
    </lineage>
</organism>
<evidence type="ECO:0000256" key="1">
    <source>
        <dbReference type="ARBA" id="ARBA00022630"/>
    </source>
</evidence>
<dbReference type="PROSITE" id="PS51387">
    <property type="entry name" value="FAD_PCMH"/>
    <property type="match status" value="1"/>
</dbReference>
<reference evidence="6" key="1">
    <citation type="journal article" date="2019" name="Int. J. Syst. Evol. Microbiol.">
        <title>The Global Catalogue of Microorganisms (GCM) 10K type strain sequencing project: providing services to taxonomists for standard genome sequencing and annotation.</title>
        <authorList>
            <consortium name="The Broad Institute Genomics Platform"/>
            <consortium name="The Broad Institute Genome Sequencing Center for Infectious Disease"/>
            <person name="Wu L."/>
            <person name="Ma J."/>
        </authorList>
    </citation>
    <scope>NUCLEOTIDE SEQUENCE [LARGE SCALE GENOMIC DNA]</scope>
    <source>
        <strain evidence="6">TISTR 1511</strain>
    </source>
</reference>
<name>A0ABW5RI93_9MICO</name>